<dbReference type="InterPro" id="IPR000683">
    <property type="entry name" value="Gfo/Idh/MocA-like_OxRdtase_N"/>
</dbReference>
<comment type="caution">
    <text evidence="5">The sequence shown here is derived from an EMBL/GenBank/DDBJ whole genome shotgun (WGS) entry which is preliminary data.</text>
</comment>
<dbReference type="EMBL" id="JACHMK010000001">
    <property type="protein sequence ID" value="MBB6333479.1"/>
    <property type="molecule type" value="Genomic_DNA"/>
</dbReference>
<dbReference type="InterPro" id="IPR055170">
    <property type="entry name" value="GFO_IDH_MocA-like_dom"/>
</dbReference>
<name>A0A923E4K6_9ACTO</name>
<comment type="similarity">
    <text evidence="1">Belongs to the Gfo/Idh/MocA family.</text>
</comment>
<proteinExistence type="inferred from homology"/>
<dbReference type="AlphaFoldDB" id="A0A923E4K6"/>
<keyword evidence="6" id="KW-1185">Reference proteome</keyword>
<dbReference type="InterPro" id="IPR036291">
    <property type="entry name" value="NAD(P)-bd_dom_sf"/>
</dbReference>
<feature type="domain" description="GFO/IDH/MocA-like oxidoreductase" evidence="4">
    <location>
        <begin position="166"/>
        <end position="276"/>
    </location>
</feature>
<dbReference type="PANTHER" id="PTHR22604:SF105">
    <property type="entry name" value="TRANS-1,2-DIHYDROBENZENE-1,2-DIOL DEHYDROGENASE"/>
    <property type="match status" value="1"/>
</dbReference>
<dbReference type="GO" id="GO:0000166">
    <property type="term" value="F:nucleotide binding"/>
    <property type="evidence" value="ECO:0007669"/>
    <property type="project" value="InterPro"/>
</dbReference>
<sequence>MTTQSNPHAALAPLPEPLAALAEGVELLDPMEAPPIRWGILGAGWIGSVFARDVASYSSGVMAGVAARDPERAKAFAADFGVERAYDSYEELLAADDIDAVYIAAIHPAHAELASLALEAEKPILVEKCFTMDAASAKAVLDLAEKKNLFCMEAMWTRHLPHQKVLSQIVANGGLGAVATVHADHGQKLEHVRRMWDPELGGGALMDLGVYSMSFVQQILPEARLVGATAKLTDLGVDVQSAALLTTEGAVATASSNFNGRSATYGEVVFERGAIEMADQFYRPTSLRLRTFGEGKPDNGELVKWDGTVPGGFQYQAAEVARCLAAGLKESATMPWADTLRVMELLDGVRAATGIAYPWER</sequence>
<evidence type="ECO:0000313" key="5">
    <source>
        <dbReference type="EMBL" id="MBB6333479.1"/>
    </source>
</evidence>
<keyword evidence="2" id="KW-0560">Oxidoreductase</keyword>
<evidence type="ECO:0000259" key="4">
    <source>
        <dbReference type="Pfam" id="PF22725"/>
    </source>
</evidence>
<dbReference type="Pfam" id="PF22725">
    <property type="entry name" value="GFO_IDH_MocA_C3"/>
    <property type="match status" value="1"/>
</dbReference>
<feature type="domain" description="Gfo/Idh/MocA-like oxidoreductase N-terminal" evidence="3">
    <location>
        <begin position="36"/>
        <end position="152"/>
    </location>
</feature>
<organism evidence="5 6">
    <name type="scientific">Schaalia hyovaginalis</name>
    <dbReference type="NCBI Taxonomy" id="29316"/>
    <lineage>
        <taxon>Bacteria</taxon>
        <taxon>Bacillati</taxon>
        <taxon>Actinomycetota</taxon>
        <taxon>Actinomycetes</taxon>
        <taxon>Actinomycetales</taxon>
        <taxon>Actinomycetaceae</taxon>
        <taxon>Schaalia</taxon>
    </lineage>
</organism>
<dbReference type="PANTHER" id="PTHR22604">
    <property type="entry name" value="OXIDOREDUCTASES"/>
    <property type="match status" value="1"/>
</dbReference>
<dbReference type="RefSeq" id="WP_184451197.1">
    <property type="nucleotide sequence ID" value="NZ_JACHMK010000001.1"/>
</dbReference>
<evidence type="ECO:0000259" key="3">
    <source>
        <dbReference type="Pfam" id="PF01408"/>
    </source>
</evidence>
<evidence type="ECO:0000256" key="2">
    <source>
        <dbReference type="ARBA" id="ARBA00023002"/>
    </source>
</evidence>
<dbReference type="SUPFAM" id="SSF55347">
    <property type="entry name" value="Glyceraldehyde-3-phosphate dehydrogenase-like, C-terminal domain"/>
    <property type="match status" value="1"/>
</dbReference>
<reference evidence="5" key="1">
    <citation type="submission" date="2020-08" db="EMBL/GenBank/DDBJ databases">
        <title>Sequencing the genomes of 1000 actinobacteria strains.</title>
        <authorList>
            <person name="Klenk H.-P."/>
        </authorList>
    </citation>
    <scope>NUCLEOTIDE SEQUENCE</scope>
    <source>
        <strain evidence="5">DSM 10695</strain>
    </source>
</reference>
<dbReference type="SUPFAM" id="SSF51735">
    <property type="entry name" value="NAD(P)-binding Rossmann-fold domains"/>
    <property type="match status" value="1"/>
</dbReference>
<dbReference type="Gene3D" id="3.40.50.720">
    <property type="entry name" value="NAD(P)-binding Rossmann-like Domain"/>
    <property type="match status" value="1"/>
</dbReference>
<accession>A0A923E4K6</accession>
<dbReference type="GO" id="GO:0016491">
    <property type="term" value="F:oxidoreductase activity"/>
    <property type="evidence" value="ECO:0007669"/>
    <property type="project" value="UniProtKB-KW"/>
</dbReference>
<protein>
    <submittedName>
        <fullName evidence="5">Dehydrogenase</fullName>
    </submittedName>
</protein>
<dbReference type="Proteomes" id="UP000617426">
    <property type="component" value="Unassembled WGS sequence"/>
</dbReference>
<dbReference type="InterPro" id="IPR050984">
    <property type="entry name" value="Gfo/Idh/MocA_domain"/>
</dbReference>
<dbReference type="Gene3D" id="3.30.360.10">
    <property type="entry name" value="Dihydrodipicolinate Reductase, domain 2"/>
    <property type="match status" value="1"/>
</dbReference>
<dbReference type="Pfam" id="PF01408">
    <property type="entry name" value="GFO_IDH_MocA"/>
    <property type="match status" value="1"/>
</dbReference>
<gene>
    <name evidence="5" type="ORF">HD592_000044</name>
</gene>
<evidence type="ECO:0000256" key="1">
    <source>
        <dbReference type="ARBA" id="ARBA00010928"/>
    </source>
</evidence>
<evidence type="ECO:0000313" key="6">
    <source>
        <dbReference type="Proteomes" id="UP000617426"/>
    </source>
</evidence>